<feature type="compositionally biased region" description="Basic and acidic residues" evidence="1">
    <location>
        <begin position="384"/>
        <end position="397"/>
    </location>
</feature>
<feature type="compositionally biased region" description="Basic and acidic residues" evidence="1">
    <location>
        <begin position="87"/>
        <end position="99"/>
    </location>
</feature>
<evidence type="ECO:0000256" key="1">
    <source>
        <dbReference type="SAM" id="MobiDB-lite"/>
    </source>
</evidence>
<feature type="compositionally biased region" description="Pro residues" evidence="1">
    <location>
        <begin position="115"/>
        <end position="126"/>
    </location>
</feature>
<keyword evidence="3" id="KW-1185">Reference proteome</keyword>
<feature type="region of interest" description="Disordered" evidence="1">
    <location>
        <begin position="111"/>
        <end position="132"/>
    </location>
</feature>
<proteinExistence type="predicted"/>
<dbReference type="EMBL" id="ML976658">
    <property type="protein sequence ID" value="KAF1979186.1"/>
    <property type="molecule type" value="Genomic_DNA"/>
</dbReference>
<organism evidence="2 3">
    <name type="scientific">Bimuria novae-zelandiae CBS 107.79</name>
    <dbReference type="NCBI Taxonomy" id="1447943"/>
    <lineage>
        <taxon>Eukaryota</taxon>
        <taxon>Fungi</taxon>
        <taxon>Dikarya</taxon>
        <taxon>Ascomycota</taxon>
        <taxon>Pezizomycotina</taxon>
        <taxon>Dothideomycetes</taxon>
        <taxon>Pleosporomycetidae</taxon>
        <taxon>Pleosporales</taxon>
        <taxon>Massarineae</taxon>
        <taxon>Didymosphaeriaceae</taxon>
        <taxon>Bimuria</taxon>
    </lineage>
</organism>
<protein>
    <submittedName>
        <fullName evidence="2">Uncharacterized protein</fullName>
    </submittedName>
</protein>
<feature type="compositionally biased region" description="Acidic residues" evidence="1">
    <location>
        <begin position="372"/>
        <end position="383"/>
    </location>
</feature>
<evidence type="ECO:0000313" key="3">
    <source>
        <dbReference type="Proteomes" id="UP000800036"/>
    </source>
</evidence>
<evidence type="ECO:0000313" key="2">
    <source>
        <dbReference type="EMBL" id="KAF1979186.1"/>
    </source>
</evidence>
<name>A0A6A5VWC3_9PLEO</name>
<feature type="region of interest" description="Disordered" evidence="1">
    <location>
        <begin position="365"/>
        <end position="417"/>
    </location>
</feature>
<dbReference type="Proteomes" id="UP000800036">
    <property type="component" value="Unassembled WGS sequence"/>
</dbReference>
<dbReference type="AlphaFoldDB" id="A0A6A5VWC3"/>
<gene>
    <name evidence="2" type="ORF">BU23DRAFT_563410</name>
</gene>
<sequence>MAAKKLAARKNDSTSNLAGLMGMLPKSLKQAILSMSLEEVHRGQNASSNVEREEKTKAIAKAMSQVQKEKEPPKKAPLSQPKKKMTKKEQLEEKLEDRPYVTKKDDAEYYARWQPPRPLPPPPEPRSLPEGQDFHQNSTHLGLLSAGHRKLLVFKSYPVEALENVSTVYNRSYYGPNHMGLRRWCKKTIFTGCSPHGLKMVLNYIRNIHFMTLSGPDPEKWGRPGPNSLPDKQPVRGTVIREPMNLENRFNALLCYQVGVTMGIDNYLADLRQRLCEKISDSIYKVDGKNTIQSPEFIRIALKIAIKANSTLCIQDHTNDPVWKCVLENAAQLRQQGGFRDQCLRCERKEFYPWLHDALDLFDKGHGQGDKEGDEDGEGEGEGAEGRDDAWVDRGRGGGECAGDSASGVAESDSGGG</sequence>
<dbReference type="OrthoDB" id="10610684at2759"/>
<reference evidence="2" key="1">
    <citation type="journal article" date="2020" name="Stud. Mycol.">
        <title>101 Dothideomycetes genomes: a test case for predicting lifestyles and emergence of pathogens.</title>
        <authorList>
            <person name="Haridas S."/>
            <person name="Albert R."/>
            <person name="Binder M."/>
            <person name="Bloem J."/>
            <person name="Labutti K."/>
            <person name="Salamov A."/>
            <person name="Andreopoulos B."/>
            <person name="Baker S."/>
            <person name="Barry K."/>
            <person name="Bills G."/>
            <person name="Bluhm B."/>
            <person name="Cannon C."/>
            <person name="Castanera R."/>
            <person name="Culley D."/>
            <person name="Daum C."/>
            <person name="Ezra D."/>
            <person name="Gonzalez J."/>
            <person name="Henrissat B."/>
            <person name="Kuo A."/>
            <person name="Liang C."/>
            <person name="Lipzen A."/>
            <person name="Lutzoni F."/>
            <person name="Magnuson J."/>
            <person name="Mondo S."/>
            <person name="Nolan M."/>
            <person name="Ohm R."/>
            <person name="Pangilinan J."/>
            <person name="Park H.-J."/>
            <person name="Ramirez L."/>
            <person name="Alfaro M."/>
            <person name="Sun H."/>
            <person name="Tritt A."/>
            <person name="Yoshinaga Y."/>
            <person name="Zwiers L.-H."/>
            <person name="Turgeon B."/>
            <person name="Goodwin S."/>
            <person name="Spatafora J."/>
            <person name="Crous P."/>
            <person name="Grigoriev I."/>
        </authorList>
    </citation>
    <scope>NUCLEOTIDE SEQUENCE</scope>
    <source>
        <strain evidence="2">CBS 107.79</strain>
    </source>
</reference>
<feature type="region of interest" description="Disordered" evidence="1">
    <location>
        <begin position="42"/>
        <end position="99"/>
    </location>
</feature>
<accession>A0A6A5VWC3</accession>